<accession>A0A7S3JXB2</accession>
<dbReference type="AlphaFoldDB" id="A0A7S3JXB2"/>
<dbReference type="EMBL" id="HBIJ01013282">
    <property type="protein sequence ID" value="CAE0368240.1"/>
    <property type="molecule type" value="Transcribed_RNA"/>
</dbReference>
<dbReference type="SUPFAM" id="SSF48452">
    <property type="entry name" value="TPR-like"/>
    <property type="match status" value="1"/>
</dbReference>
<name>A0A7S3JXB2_9STRA</name>
<protein>
    <submittedName>
        <fullName evidence="1">Uncharacterized protein</fullName>
    </submittedName>
</protein>
<dbReference type="InterPro" id="IPR011990">
    <property type="entry name" value="TPR-like_helical_dom_sf"/>
</dbReference>
<gene>
    <name evidence="1" type="ORF">ALAG00032_LOCUS9002</name>
</gene>
<proteinExistence type="predicted"/>
<evidence type="ECO:0000313" key="1">
    <source>
        <dbReference type="EMBL" id="CAE0368240.1"/>
    </source>
</evidence>
<reference evidence="1" key="1">
    <citation type="submission" date="2021-01" db="EMBL/GenBank/DDBJ databases">
        <authorList>
            <person name="Corre E."/>
            <person name="Pelletier E."/>
            <person name="Niang G."/>
            <person name="Scheremetjew M."/>
            <person name="Finn R."/>
            <person name="Kale V."/>
            <person name="Holt S."/>
            <person name="Cochrane G."/>
            <person name="Meng A."/>
            <person name="Brown T."/>
            <person name="Cohen L."/>
        </authorList>
    </citation>
    <scope>NUCLEOTIDE SEQUENCE</scope>
    <source>
        <strain evidence="1">CCMP1510</strain>
    </source>
</reference>
<sequence length="551" mass="63076">MMDGKFLSLNAVLETRYGKTIQAVRPRWYAASNTILFDGNGNEIGRLKRHDCVRVVETLVDGDGNDLGTRQDDQIYVLAGKVSGWTDAKAIRIADEFDAMAEIILDSTARQNEKDDRLWRKLASAVRTDNPVKLKLFADKLRRRKETRLSKGRMELLKKAENRVTKLKLEYFAQRVEQMGTIDEVAHVRAMVKDKDDEEMWLERIDSHGLFLVDLYSVLGNLEDTSFAQGRGFAVDPNHLHSILRRVEEFYLNQEFSFFQPNAVHLQDNLRIRLSAAEKCKINRHPQNDDDVHSIHIHASPDIDGYYFRIIETQGHDQLGNKYDHWYKFNDHFMFKNARDPNLYILFHQGIWILGPMENTDHAPPQNVLATSSHLYGPWHSSQTQITAHVLTIDNFCTIRCNEGDIYYSRATATRFNPKDQDQLADIHAAEYAYIEAINAFRSPGVTQAIMLKAFLHRSRARSLYDRRTALIDLEAAQSINAEHAPIYLLRGTIQAELGDFSAAYNDLRLAKQFGASPQDYITLQRTLKHQKVADLSAQAIRGKLLISSAS</sequence>
<organism evidence="1">
    <name type="scientific">Aureoumbra lagunensis</name>
    <dbReference type="NCBI Taxonomy" id="44058"/>
    <lineage>
        <taxon>Eukaryota</taxon>
        <taxon>Sar</taxon>
        <taxon>Stramenopiles</taxon>
        <taxon>Ochrophyta</taxon>
        <taxon>Pelagophyceae</taxon>
        <taxon>Pelagomonadales</taxon>
        <taxon>Aureoumbra</taxon>
    </lineage>
</organism>